<dbReference type="InterPro" id="IPR052895">
    <property type="entry name" value="HetReg/Transcr_Mod"/>
</dbReference>
<dbReference type="Proteomes" id="UP000663297">
    <property type="component" value="Chromosome 2"/>
</dbReference>
<dbReference type="AlphaFoldDB" id="A0A7S8HW96"/>
<accession>A0A7S8HW96</accession>
<dbReference type="PANTHER" id="PTHR24148:SF73">
    <property type="entry name" value="HET DOMAIN PROTEIN (AFU_ORTHOLOGUE AFUA_8G01020)"/>
    <property type="match status" value="1"/>
</dbReference>
<reference evidence="2" key="1">
    <citation type="submission" date="2020-11" db="EMBL/GenBank/DDBJ databases">
        <title>The chromosome-scale genome resource for two endophytic Fusarium species: F. culmorum and F. pseudograminearum.</title>
        <authorList>
            <person name="Yuan Z."/>
        </authorList>
    </citation>
    <scope>NUCLEOTIDE SEQUENCE</scope>
    <source>
        <strain evidence="2">Class2-1B</strain>
    </source>
</reference>
<dbReference type="Pfam" id="PF06985">
    <property type="entry name" value="HET"/>
    <property type="match status" value="1"/>
</dbReference>
<evidence type="ECO:0000313" key="2">
    <source>
        <dbReference type="EMBL" id="QPC62769.1"/>
    </source>
</evidence>
<proteinExistence type="predicted"/>
<feature type="domain" description="Heterokaryon incompatibility" evidence="1">
    <location>
        <begin position="83"/>
        <end position="251"/>
    </location>
</feature>
<dbReference type="InterPro" id="IPR010730">
    <property type="entry name" value="HET"/>
</dbReference>
<evidence type="ECO:0000259" key="1">
    <source>
        <dbReference type="Pfam" id="PF06985"/>
    </source>
</evidence>
<protein>
    <recommendedName>
        <fullName evidence="1">Heterokaryon incompatibility domain-containing protein</fullName>
    </recommendedName>
</protein>
<sequence length="672" mass="75165">MVDESVSPSAPSQESSGDESALYTYIPLNKKQIRVLELSPASRERDQLRGKLLVKHLEELPPCRKPFSSDVAEPIDPTKHVCFKAISYVWGEASFTESLVTPSGFIRITPSLASILRRIRHHEESSLYWADGLCINQNDIYEKEIQVPLMGVIYASAVRVLCDVCDENENINRLLDAMERHWKKNIRRGFELAQGRSMTLSKETTAAIMGVRLPTQEEADEIQGFETEDWAEEFLEFISLPWFHRLWILQEFVLGRDVTMIFGRQLLPWGELWAGTAGYPGSSLPWDSTELAKPENVTRLISLNSICFIRSCRIIDPNTVHGRDFMKATRVLIGGAELSQTQLPMSLMAGCFKGCTVPRDRYFAILGLVEEASDGKIHDLQVDYTSPIRDITMRFWKHALQLSSGGELVLLAGMAGRSDGYPSWLRDITVPSPLGSVWQLGPLSKAWHKAGGDLDSWSARFDNNDPDQMIIQGCFVDTIVEVSSMKPTAVLEMEGMILWFAKAMSFFTSGHETDMQYSWTGEHVQDAAMKTVFDISSQEAHGDSFASICQLGQSLLSIIASHPNKGQDMMEAIIDEAEDKMDILTELLTQIFSTSGLRVCKTEKGMFATLPKEVCAGDFVWALKGCRLPAILRPSPAVSGSFEVAGFGYVYGIMNEEVMQMPGFEWSDVCLR</sequence>
<name>A0A7S8HW96_FUSCU</name>
<dbReference type="PANTHER" id="PTHR24148">
    <property type="entry name" value="ANKYRIN REPEAT DOMAIN-CONTAINING PROTEIN 39 HOMOLOG-RELATED"/>
    <property type="match status" value="1"/>
</dbReference>
<dbReference type="EMBL" id="CP064748">
    <property type="protein sequence ID" value="QPC62769.1"/>
    <property type="molecule type" value="Genomic_DNA"/>
</dbReference>
<gene>
    <name evidence="2" type="ORF">HYE67_005000</name>
</gene>
<organism evidence="2 3">
    <name type="scientific">Fusarium culmorum</name>
    <dbReference type="NCBI Taxonomy" id="5516"/>
    <lineage>
        <taxon>Eukaryota</taxon>
        <taxon>Fungi</taxon>
        <taxon>Dikarya</taxon>
        <taxon>Ascomycota</taxon>
        <taxon>Pezizomycotina</taxon>
        <taxon>Sordariomycetes</taxon>
        <taxon>Hypocreomycetidae</taxon>
        <taxon>Hypocreales</taxon>
        <taxon>Nectriaceae</taxon>
        <taxon>Fusarium</taxon>
    </lineage>
</organism>
<evidence type="ECO:0000313" key="3">
    <source>
        <dbReference type="Proteomes" id="UP000663297"/>
    </source>
</evidence>